<dbReference type="EMBL" id="JBHLYQ010000025">
    <property type="protein sequence ID" value="MFC0081312.1"/>
    <property type="molecule type" value="Genomic_DNA"/>
</dbReference>
<proteinExistence type="predicted"/>
<reference evidence="1 2" key="1">
    <citation type="submission" date="2024-09" db="EMBL/GenBank/DDBJ databases">
        <authorList>
            <person name="Sun Q."/>
            <person name="Mori K."/>
        </authorList>
    </citation>
    <scope>NUCLEOTIDE SEQUENCE [LARGE SCALE GENOMIC DNA]</scope>
    <source>
        <strain evidence="1 2">JCM 15389</strain>
    </source>
</reference>
<dbReference type="Proteomes" id="UP001589788">
    <property type="component" value="Unassembled WGS sequence"/>
</dbReference>
<dbReference type="PANTHER" id="PTHR36441">
    <property type="entry name" value="HYPOTHETICAL CYTOSOLIC PROTEIN"/>
    <property type="match status" value="1"/>
</dbReference>
<organism evidence="1 2">
    <name type="scientific">Aciditerrimonas ferrireducens</name>
    <dbReference type="NCBI Taxonomy" id="667306"/>
    <lineage>
        <taxon>Bacteria</taxon>
        <taxon>Bacillati</taxon>
        <taxon>Actinomycetota</taxon>
        <taxon>Acidimicrobiia</taxon>
        <taxon>Acidimicrobiales</taxon>
        <taxon>Acidimicrobiaceae</taxon>
        <taxon>Aciditerrimonas</taxon>
    </lineage>
</organism>
<dbReference type="RefSeq" id="WP_248109258.1">
    <property type="nucleotide sequence ID" value="NZ_JAKHEX010000029.1"/>
</dbReference>
<dbReference type="Pfam" id="PF04456">
    <property type="entry name" value="DUF503"/>
    <property type="match status" value="1"/>
</dbReference>
<keyword evidence="2" id="KW-1185">Reference proteome</keyword>
<comment type="caution">
    <text evidence="1">The sequence shown here is derived from an EMBL/GenBank/DDBJ whole genome shotgun (WGS) entry which is preliminary data.</text>
</comment>
<protein>
    <submittedName>
        <fullName evidence="1">DUF503 domain-containing protein</fullName>
    </submittedName>
</protein>
<evidence type="ECO:0000313" key="2">
    <source>
        <dbReference type="Proteomes" id="UP001589788"/>
    </source>
</evidence>
<gene>
    <name evidence="1" type="ORF">ACFFRE_03945</name>
</gene>
<dbReference type="InterPro" id="IPR007546">
    <property type="entry name" value="DUF503"/>
</dbReference>
<sequence>MHVAALEVELHLPQAGSLKAKRAIVRHLVETARRRHGVAAAEVGFQDQWQRSALGFVTVASTPGHAEALLDRVERFVWSHPEIEVLDCLRRVVELED</sequence>
<evidence type="ECO:0000313" key="1">
    <source>
        <dbReference type="EMBL" id="MFC0081312.1"/>
    </source>
</evidence>
<dbReference type="SUPFAM" id="SSF103007">
    <property type="entry name" value="Hypothetical protein TT1725"/>
    <property type="match status" value="1"/>
</dbReference>
<dbReference type="Gene3D" id="3.30.70.1120">
    <property type="entry name" value="TT1725-like"/>
    <property type="match status" value="1"/>
</dbReference>
<name>A0ABV6C4Y4_9ACTN</name>
<dbReference type="InterPro" id="IPR036746">
    <property type="entry name" value="TT1725-like_sf"/>
</dbReference>
<accession>A0ABV6C4Y4</accession>
<dbReference type="PANTHER" id="PTHR36441:SF1">
    <property type="entry name" value="DUF503 DOMAIN-CONTAINING PROTEIN"/>
    <property type="match status" value="1"/>
</dbReference>